<comment type="caution">
    <text evidence="1">The sequence shown here is derived from an EMBL/GenBank/DDBJ whole genome shotgun (WGS) entry which is preliminary data.</text>
</comment>
<reference evidence="1 2" key="1">
    <citation type="journal article" date="2019" name="Environ. Microbiol.">
        <title>Species interactions and distinct microbial communities in high Arctic permafrost affected cryosols are associated with the CH4 and CO2 gas fluxes.</title>
        <authorList>
            <person name="Altshuler I."/>
            <person name="Hamel J."/>
            <person name="Turney S."/>
            <person name="Magnuson E."/>
            <person name="Levesque R."/>
            <person name="Greer C."/>
            <person name="Whyte L.G."/>
        </authorList>
    </citation>
    <scope>NUCLEOTIDE SEQUENCE [LARGE SCALE GENOMIC DNA]</scope>
    <source>
        <strain evidence="1 2">E4</strain>
    </source>
</reference>
<dbReference type="RefSeq" id="WP_140470905.1">
    <property type="nucleotide sequence ID" value="NZ_RCZD01000003.1"/>
</dbReference>
<evidence type="ECO:0000313" key="2">
    <source>
        <dbReference type="Proteomes" id="UP000317663"/>
    </source>
</evidence>
<name>A0A502GMW8_9GAMM</name>
<protein>
    <submittedName>
        <fullName evidence="1">Uncharacterized protein</fullName>
    </submittedName>
</protein>
<dbReference type="EMBL" id="RCZD01000003">
    <property type="protein sequence ID" value="TPG63135.1"/>
    <property type="molecule type" value="Genomic_DNA"/>
</dbReference>
<dbReference type="Proteomes" id="UP000317663">
    <property type="component" value="Unassembled WGS sequence"/>
</dbReference>
<dbReference type="OrthoDB" id="9812295at2"/>
<dbReference type="AlphaFoldDB" id="A0A502GMW8"/>
<keyword evidence="2" id="KW-1185">Reference proteome</keyword>
<evidence type="ECO:0000313" key="1">
    <source>
        <dbReference type="EMBL" id="TPG63135.1"/>
    </source>
</evidence>
<accession>A0A502GMW8</accession>
<proteinExistence type="predicted"/>
<gene>
    <name evidence="1" type="ORF">EAH77_06005</name>
</gene>
<organism evidence="1 2">
    <name type="scientific">Ewingella americana</name>
    <dbReference type="NCBI Taxonomy" id="41202"/>
    <lineage>
        <taxon>Bacteria</taxon>
        <taxon>Pseudomonadati</taxon>
        <taxon>Pseudomonadota</taxon>
        <taxon>Gammaproteobacteria</taxon>
        <taxon>Enterobacterales</taxon>
        <taxon>Yersiniaceae</taxon>
        <taxon>Ewingella</taxon>
    </lineage>
</organism>
<sequence>MHIDLLITRLKAALPSITNEAMAQEFLNSLSEFDQLAIFSAYKIGNAHISYHRLMPEYENVTRSLEGYIPVANFAKMLYEKRLVMKNSMETFIRCTDGSGFNRDNF</sequence>